<dbReference type="InterPro" id="IPR036412">
    <property type="entry name" value="HAD-like_sf"/>
</dbReference>
<dbReference type="InterPro" id="IPR023214">
    <property type="entry name" value="HAD_sf"/>
</dbReference>
<gene>
    <name evidence="5" type="ORF">C8P66_10277</name>
</gene>
<dbReference type="Gene3D" id="3.40.50.1000">
    <property type="entry name" value="HAD superfamily/HAD-like"/>
    <property type="match status" value="1"/>
</dbReference>
<comment type="cofactor">
    <cofactor evidence="1">
        <name>Mg(2+)</name>
        <dbReference type="ChEBI" id="CHEBI:18420"/>
    </cofactor>
</comment>
<dbReference type="SFLD" id="SFLDG01129">
    <property type="entry name" value="C1.5:_HAD__Beta-PGM__Phosphata"/>
    <property type="match status" value="1"/>
</dbReference>
<dbReference type="GO" id="GO:0046872">
    <property type="term" value="F:metal ion binding"/>
    <property type="evidence" value="ECO:0007669"/>
    <property type="project" value="UniProtKB-KW"/>
</dbReference>
<dbReference type="OrthoDB" id="9797743at2"/>
<dbReference type="AlphaFoldDB" id="A0A2W7IT10"/>
<reference evidence="5 6" key="1">
    <citation type="submission" date="2018-06" db="EMBL/GenBank/DDBJ databases">
        <title>Genomic Encyclopedia of Archaeal and Bacterial Type Strains, Phase II (KMG-II): from individual species to whole genera.</title>
        <authorList>
            <person name="Goeker M."/>
        </authorList>
    </citation>
    <scope>NUCLEOTIDE SEQUENCE [LARGE SCALE GENOMIC DNA]</scope>
    <source>
        <strain evidence="5 6">DSM 24525</strain>
    </source>
</reference>
<protein>
    <submittedName>
        <fullName evidence="5">HAD superfamily hydrolase (TIGR01509 family)</fullName>
    </submittedName>
</protein>
<comment type="similarity">
    <text evidence="2">Belongs to the HAD-like hydrolase superfamily. CbbY/CbbZ/Gph/YieH family.</text>
</comment>
<dbReference type="InterPro" id="IPR051600">
    <property type="entry name" value="Beta-PGM-like"/>
</dbReference>
<evidence type="ECO:0000256" key="4">
    <source>
        <dbReference type="ARBA" id="ARBA00022842"/>
    </source>
</evidence>
<dbReference type="PANTHER" id="PTHR46193:SF10">
    <property type="entry name" value="6-PHOSPHOGLUCONATE PHOSPHATASE"/>
    <property type="match status" value="1"/>
</dbReference>
<keyword evidence="3" id="KW-0479">Metal-binding</keyword>
<dbReference type="SUPFAM" id="SSF56784">
    <property type="entry name" value="HAD-like"/>
    <property type="match status" value="1"/>
</dbReference>
<name>A0A2W7IT10_9PROT</name>
<keyword evidence="6" id="KW-1185">Reference proteome</keyword>
<keyword evidence="4" id="KW-0460">Magnesium</keyword>
<dbReference type="InterPro" id="IPR023198">
    <property type="entry name" value="PGP-like_dom2"/>
</dbReference>
<dbReference type="Pfam" id="PF00702">
    <property type="entry name" value="Hydrolase"/>
    <property type="match status" value="1"/>
</dbReference>
<dbReference type="SFLD" id="SFLDS00003">
    <property type="entry name" value="Haloacid_Dehalogenase"/>
    <property type="match status" value="1"/>
</dbReference>
<sequence>MTRPSAVLFDCDGVLADTEGTVNRLVAEDLSLRGWPMDGVEARETFLGLALPDMVPLIEARCGPLPRGWGRMLSARIATRLSVGVDAMPGAVAAVMVVHAAGIPVACASNSSRIELAIKLPALGLHEVFLDRAFSFEDVARPKPWPDLWIAAARACGAAPRDCVVVEDSLAGVRSARAAGCRVLGLAHPGEGDGLAAAGAQVFRAMAELPGLLGLQEAW</sequence>
<evidence type="ECO:0000313" key="5">
    <source>
        <dbReference type="EMBL" id="PZW50389.1"/>
    </source>
</evidence>
<dbReference type="GO" id="GO:0016787">
    <property type="term" value="F:hydrolase activity"/>
    <property type="evidence" value="ECO:0007669"/>
    <property type="project" value="UniProtKB-KW"/>
</dbReference>
<organism evidence="5 6">
    <name type="scientific">Humitalea rosea</name>
    <dbReference type="NCBI Taxonomy" id="990373"/>
    <lineage>
        <taxon>Bacteria</taxon>
        <taxon>Pseudomonadati</taxon>
        <taxon>Pseudomonadota</taxon>
        <taxon>Alphaproteobacteria</taxon>
        <taxon>Acetobacterales</taxon>
        <taxon>Roseomonadaceae</taxon>
        <taxon>Humitalea</taxon>
    </lineage>
</organism>
<evidence type="ECO:0000256" key="2">
    <source>
        <dbReference type="ARBA" id="ARBA00006171"/>
    </source>
</evidence>
<evidence type="ECO:0000256" key="1">
    <source>
        <dbReference type="ARBA" id="ARBA00001946"/>
    </source>
</evidence>
<accession>A0A2W7IT10</accession>
<dbReference type="Gene3D" id="1.10.150.240">
    <property type="entry name" value="Putative phosphatase, domain 2"/>
    <property type="match status" value="1"/>
</dbReference>
<dbReference type="RefSeq" id="WP_111396544.1">
    <property type="nucleotide sequence ID" value="NZ_QKYU01000002.1"/>
</dbReference>
<evidence type="ECO:0000256" key="3">
    <source>
        <dbReference type="ARBA" id="ARBA00022723"/>
    </source>
</evidence>
<dbReference type="PANTHER" id="PTHR46193">
    <property type="entry name" value="6-PHOSPHOGLUCONATE PHOSPHATASE"/>
    <property type="match status" value="1"/>
</dbReference>
<comment type="caution">
    <text evidence="5">The sequence shown here is derived from an EMBL/GenBank/DDBJ whole genome shotgun (WGS) entry which is preliminary data.</text>
</comment>
<dbReference type="InterPro" id="IPR006439">
    <property type="entry name" value="HAD-SF_hydro_IA"/>
</dbReference>
<keyword evidence="5" id="KW-0378">Hydrolase</keyword>
<dbReference type="EMBL" id="QKYU01000002">
    <property type="protein sequence ID" value="PZW50389.1"/>
    <property type="molecule type" value="Genomic_DNA"/>
</dbReference>
<dbReference type="NCBIfam" id="TIGR01509">
    <property type="entry name" value="HAD-SF-IA-v3"/>
    <property type="match status" value="1"/>
</dbReference>
<evidence type="ECO:0000313" key="6">
    <source>
        <dbReference type="Proteomes" id="UP000249688"/>
    </source>
</evidence>
<proteinExistence type="inferred from homology"/>
<dbReference type="Proteomes" id="UP000249688">
    <property type="component" value="Unassembled WGS sequence"/>
</dbReference>